<dbReference type="Proteomes" id="UP001172737">
    <property type="component" value="Unassembled WGS sequence"/>
</dbReference>
<accession>A0AAW7LZG0</accession>
<evidence type="ECO:0000313" key="1">
    <source>
        <dbReference type="EMBL" id="MDN4486604.1"/>
    </source>
</evidence>
<dbReference type="PANTHER" id="PTHR43431">
    <property type="entry name" value="OXIDOREDUCTASE, SHORT CHAIN DEHYDROGENASE/REDUCTASE FAMILY (AFU_ORTHOLOGUE AFUA_5G14000)"/>
    <property type="match status" value="1"/>
</dbReference>
<proteinExistence type="predicted"/>
<reference evidence="1" key="1">
    <citation type="submission" date="2023-06" db="EMBL/GenBank/DDBJ databases">
        <title>Sysu t00039.</title>
        <authorList>
            <person name="Gao L."/>
            <person name="Fang B.-Z."/>
            <person name="Li W.-J."/>
        </authorList>
    </citation>
    <scope>NUCLEOTIDE SEQUENCE</scope>
    <source>
        <strain evidence="1">SYSU T00039</strain>
    </source>
</reference>
<sequence length="228" mass="23547">MPTLAIIGAGPGLGAAVARRFGREGFAIALVSRDQAKLDALADELAGDGLTARGYAADVRDAAALTAALERAAAELGPVSVLQYSPLPARSYLKPVLELDPELAAEALSFSALGLIAAARAVLPAMRAGGEGSIVLINGGTSVKARPDFAGTSVAFPAETAYGEMLHDALAPEGVHVCQLVIPGAIPMLPLERGLEDVADRIWDIHAGPGEFRTMLIPLDQGREPDHD</sequence>
<dbReference type="SUPFAM" id="SSF51735">
    <property type="entry name" value="NAD(P)-binding Rossmann-fold domains"/>
    <property type="match status" value="1"/>
</dbReference>
<dbReference type="InterPro" id="IPR002347">
    <property type="entry name" value="SDR_fam"/>
</dbReference>
<dbReference type="Pfam" id="PF00106">
    <property type="entry name" value="adh_short"/>
    <property type="match status" value="1"/>
</dbReference>
<dbReference type="Gene3D" id="3.40.50.720">
    <property type="entry name" value="NAD(P)-binding Rossmann-like Domain"/>
    <property type="match status" value="1"/>
</dbReference>
<dbReference type="EMBL" id="JAUHPX010000001">
    <property type="protein sequence ID" value="MDN4486604.1"/>
    <property type="molecule type" value="Genomic_DNA"/>
</dbReference>
<name>A0AAW7LZG0_9MICO</name>
<protein>
    <submittedName>
        <fullName evidence="1">SDR family NAD(P)-dependent oxidoreductase</fullName>
    </submittedName>
</protein>
<dbReference type="AlphaFoldDB" id="A0AAW7LZG0"/>
<dbReference type="PANTHER" id="PTHR43431:SF7">
    <property type="entry name" value="OXIDOREDUCTASE, SHORT CHAIN DEHYDROGENASE_REDUCTASE FAMILY (AFU_ORTHOLOGUE AFUA_5G14000)"/>
    <property type="match status" value="1"/>
</dbReference>
<evidence type="ECO:0000313" key="2">
    <source>
        <dbReference type="Proteomes" id="UP001172737"/>
    </source>
</evidence>
<dbReference type="RefSeq" id="WP_301144187.1">
    <property type="nucleotide sequence ID" value="NZ_JAUHPX010000001.1"/>
</dbReference>
<organism evidence="1 2">
    <name type="scientific">Demequina lignilytica</name>
    <dbReference type="NCBI Taxonomy" id="3051663"/>
    <lineage>
        <taxon>Bacteria</taxon>
        <taxon>Bacillati</taxon>
        <taxon>Actinomycetota</taxon>
        <taxon>Actinomycetes</taxon>
        <taxon>Micrococcales</taxon>
        <taxon>Demequinaceae</taxon>
        <taxon>Demequina</taxon>
    </lineage>
</organism>
<comment type="caution">
    <text evidence="1">The sequence shown here is derived from an EMBL/GenBank/DDBJ whole genome shotgun (WGS) entry which is preliminary data.</text>
</comment>
<keyword evidence="2" id="KW-1185">Reference proteome</keyword>
<dbReference type="InterPro" id="IPR036291">
    <property type="entry name" value="NAD(P)-bd_dom_sf"/>
</dbReference>
<gene>
    <name evidence="1" type="ORF">QQX10_00315</name>
</gene>